<name>A0A0D2JKA6_9BACT</name>
<evidence type="ECO:0000313" key="2">
    <source>
        <dbReference type="EMBL" id="KIX16066.1"/>
    </source>
</evidence>
<protein>
    <submittedName>
        <fullName evidence="2">Uncharacterized protein</fullName>
    </submittedName>
</protein>
<dbReference type="Proteomes" id="UP000032233">
    <property type="component" value="Unassembled WGS sequence"/>
</dbReference>
<feature type="region of interest" description="Disordered" evidence="1">
    <location>
        <begin position="17"/>
        <end position="38"/>
    </location>
</feature>
<organism evidence="2 3">
    <name type="scientific">Dethiosulfatarculus sandiegensis</name>
    <dbReference type="NCBI Taxonomy" id="1429043"/>
    <lineage>
        <taxon>Bacteria</taxon>
        <taxon>Pseudomonadati</taxon>
        <taxon>Thermodesulfobacteriota</taxon>
        <taxon>Desulfarculia</taxon>
        <taxon>Desulfarculales</taxon>
        <taxon>Desulfarculaceae</taxon>
        <taxon>Dethiosulfatarculus</taxon>
    </lineage>
</organism>
<reference evidence="2 3" key="1">
    <citation type="submission" date="2013-11" db="EMBL/GenBank/DDBJ databases">
        <title>Metagenomic analysis of a methanogenic consortium involved in long chain n-alkane degradation.</title>
        <authorList>
            <person name="Davidova I.A."/>
            <person name="Callaghan A.V."/>
            <person name="Wawrik B."/>
            <person name="Pruitt S."/>
            <person name="Marks C."/>
            <person name="Duncan K.E."/>
            <person name="Suflita J.M."/>
        </authorList>
    </citation>
    <scope>NUCLEOTIDE SEQUENCE [LARGE SCALE GENOMIC DNA]</scope>
    <source>
        <strain evidence="2 3">SPR</strain>
    </source>
</reference>
<comment type="caution">
    <text evidence="2">The sequence shown here is derived from an EMBL/GenBank/DDBJ whole genome shotgun (WGS) entry which is preliminary data.</text>
</comment>
<dbReference type="InParanoid" id="A0A0D2JKA6"/>
<evidence type="ECO:0000256" key="1">
    <source>
        <dbReference type="SAM" id="MobiDB-lite"/>
    </source>
</evidence>
<accession>A0A0D2JKA6</accession>
<dbReference type="EMBL" id="AZAC01000001">
    <property type="protein sequence ID" value="KIX16066.1"/>
    <property type="molecule type" value="Genomic_DNA"/>
</dbReference>
<dbReference type="AlphaFoldDB" id="A0A0D2JKA6"/>
<gene>
    <name evidence="2" type="ORF">X474_00850</name>
</gene>
<keyword evidence="3" id="KW-1185">Reference proteome</keyword>
<feature type="compositionally biased region" description="Basic and acidic residues" evidence="1">
    <location>
        <begin position="27"/>
        <end position="38"/>
    </location>
</feature>
<sequence length="38" mass="4336">MSAKAIRYPSPGFRVDKNSAWGRYPRKTPDDRSVKPVT</sequence>
<proteinExistence type="predicted"/>
<evidence type="ECO:0000313" key="3">
    <source>
        <dbReference type="Proteomes" id="UP000032233"/>
    </source>
</evidence>